<comment type="caution">
    <text evidence="2">The sequence shown here is derived from an EMBL/GenBank/DDBJ whole genome shotgun (WGS) entry which is preliminary data.</text>
</comment>
<dbReference type="AlphaFoldDB" id="A0AAD6RZT0"/>
<accession>A0AAD6RZT0</accession>
<organism evidence="2 3">
    <name type="scientific">Mycena alexandri</name>
    <dbReference type="NCBI Taxonomy" id="1745969"/>
    <lineage>
        <taxon>Eukaryota</taxon>
        <taxon>Fungi</taxon>
        <taxon>Dikarya</taxon>
        <taxon>Basidiomycota</taxon>
        <taxon>Agaricomycotina</taxon>
        <taxon>Agaricomycetes</taxon>
        <taxon>Agaricomycetidae</taxon>
        <taxon>Agaricales</taxon>
        <taxon>Marasmiineae</taxon>
        <taxon>Mycenaceae</taxon>
        <taxon>Mycena</taxon>
    </lineage>
</organism>
<name>A0AAD6RZT0_9AGAR</name>
<feature type="compositionally biased region" description="Polar residues" evidence="1">
    <location>
        <begin position="75"/>
        <end position="85"/>
    </location>
</feature>
<evidence type="ECO:0000256" key="1">
    <source>
        <dbReference type="SAM" id="MobiDB-lite"/>
    </source>
</evidence>
<evidence type="ECO:0000313" key="3">
    <source>
        <dbReference type="Proteomes" id="UP001218188"/>
    </source>
</evidence>
<gene>
    <name evidence="2" type="ORF">C8F04DRAFT_1277708</name>
</gene>
<feature type="compositionally biased region" description="Low complexity" evidence="1">
    <location>
        <begin position="1"/>
        <end position="12"/>
    </location>
</feature>
<proteinExistence type="predicted"/>
<feature type="compositionally biased region" description="Polar residues" evidence="1">
    <location>
        <begin position="117"/>
        <end position="140"/>
    </location>
</feature>
<reference evidence="2" key="1">
    <citation type="submission" date="2023-03" db="EMBL/GenBank/DDBJ databases">
        <title>Massive genome expansion in bonnet fungi (Mycena s.s.) driven by repeated elements and novel gene families across ecological guilds.</title>
        <authorList>
            <consortium name="Lawrence Berkeley National Laboratory"/>
            <person name="Harder C.B."/>
            <person name="Miyauchi S."/>
            <person name="Viragh M."/>
            <person name="Kuo A."/>
            <person name="Thoen E."/>
            <person name="Andreopoulos B."/>
            <person name="Lu D."/>
            <person name="Skrede I."/>
            <person name="Drula E."/>
            <person name="Henrissat B."/>
            <person name="Morin E."/>
            <person name="Kohler A."/>
            <person name="Barry K."/>
            <person name="LaButti K."/>
            <person name="Morin E."/>
            <person name="Salamov A."/>
            <person name="Lipzen A."/>
            <person name="Mereny Z."/>
            <person name="Hegedus B."/>
            <person name="Baldrian P."/>
            <person name="Stursova M."/>
            <person name="Weitz H."/>
            <person name="Taylor A."/>
            <person name="Grigoriev I.V."/>
            <person name="Nagy L.G."/>
            <person name="Martin F."/>
            <person name="Kauserud H."/>
        </authorList>
    </citation>
    <scope>NUCLEOTIDE SEQUENCE</scope>
    <source>
        <strain evidence="2">CBHHK200</strain>
    </source>
</reference>
<protein>
    <submittedName>
        <fullName evidence="2">Uncharacterized protein</fullName>
    </submittedName>
</protein>
<dbReference type="EMBL" id="JARJCM010000341">
    <property type="protein sequence ID" value="KAJ7018403.1"/>
    <property type="molecule type" value="Genomic_DNA"/>
</dbReference>
<dbReference type="Proteomes" id="UP001218188">
    <property type="component" value="Unassembled WGS sequence"/>
</dbReference>
<evidence type="ECO:0000313" key="2">
    <source>
        <dbReference type="EMBL" id="KAJ7018403.1"/>
    </source>
</evidence>
<feature type="region of interest" description="Disordered" evidence="1">
    <location>
        <begin position="1"/>
        <end position="140"/>
    </location>
</feature>
<keyword evidence="3" id="KW-1185">Reference proteome</keyword>
<sequence length="140" mass="15252">MHPPHLDAAAAPHPRPRRTALSTKSGHTRRTPPHDARTPPVDLSTPDRIPPSTSPTHLTPPCRVAAPCPHLDRTSLGTQSRSSRANVPLPPSYTPRLHSRLHGPPLPVPPERCDHALTSTRPPTATIPPSSWLPQTTKHY</sequence>